<proteinExistence type="predicted"/>
<gene>
    <name evidence="1" type="ORF">OPV22_015766</name>
</gene>
<accession>A0AAV8RAM1</accession>
<reference evidence="1 2" key="1">
    <citation type="submission" date="2022-12" db="EMBL/GenBank/DDBJ databases">
        <title>Chromosome-scale assembly of the Ensete ventricosum genome.</title>
        <authorList>
            <person name="Dussert Y."/>
            <person name="Stocks J."/>
            <person name="Wendawek A."/>
            <person name="Woldeyes F."/>
            <person name="Nichols R.A."/>
            <person name="Borrell J.S."/>
        </authorList>
    </citation>
    <scope>NUCLEOTIDE SEQUENCE [LARGE SCALE GENOMIC DNA]</scope>
    <source>
        <strain evidence="2">cv. Maze</strain>
        <tissue evidence="1">Seeds</tissue>
    </source>
</reference>
<protein>
    <submittedName>
        <fullName evidence="1">Uncharacterized protein</fullName>
    </submittedName>
</protein>
<sequence length="73" mass="8233">MISSVALAVSTDGYLPSKERCTTMGRHLESLTTMKVTLESLCLQSSFFMLRVQSMQFDEDLLPDKRSVCFFSS</sequence>
<dbReference type="AlphaFoldDB" id="A0AAV8RAM1"/>
<name>A0AAV8RAM1_ENSVE</name>
<organism evidence="1 2">
    <name type="scientific">Ensete ventricosum</name>
    <name type="common">Abyssinian banana</name>
    <name type="synonym">Musa ensete</name>
    <dbReference type="NCBI Taxonomy" id="4639"/>
    <lineage>
        <taxon>Eukaryota</taxon>
        <taxon>Viridiplantae</taxon>
        <taxon>Streptophyta</taxon>
        <taxon>Embryophyta</taxon>
        <taxon>Tracheophyta</taxon>
        <taxon>Spermatophyta</taxon>
        <taxon>Magnoliopsida</taxon>
        <taxon>Liliopsida</taxon>
        <taxon>Zingiberales</taxon>
        <taxon>Musaceae</taxon>
        <taxon>Ensete</taxon>
    </lineage>
</organism>
<comment type="caution">
    <text evidence="1">The sequence shown here is derived from an EMBL/GenBank/DDBJ whole genome shotgun (WGS) entry which is preliminary data.</text>
</comment>
<evidence type="ECO:0000313" key="1">
    <source>
        <dbReference type="EMBL" id="KAJ8494045.1"/>
    </source>
</evidence>
<keyword evidence="2" id="KW-1185">Reference proteome</keyword>
<dbReference type="EMBL" id="JAQQAF010000004">
    <property type="protein sequence ID" value="KAJ8494045.1"/>
    <property type="molecule type" value="Genomic_DNA"/>
</dbReference>
<evidence type="ECO:0000313" key="2">
    <source>
        <dbReference type="Proteomes" id="UP001222027"/>
    </source>
</evidence>
<dbReference type="Proteomes" id="UP001222027">
    <property type="component" value="Unassembled WGS sequence"/>
</dbReference>